<protein>
    <submittedName>
        <fullName evidence="1">Uncharacterized protein</fullName>
    </submittedName>
</protein>
<dbReference type="EMBL" id="LAZR01020632">
    <property type="protein sequence ID" value="KKL88207.1"/>
    <property type="molecule type" value="Genomic_DNA"/>
</dbReference>
<dbReference type="AlphaFoldDB" id="A0A0F9ILV9"/>
<proteinExistence type="predicted"/>
<comment type="caution">
    <text evidence="1">The sequence shown here is derived from an EMBL/GenBank/DDBJ whole genome shotgun (WGS) entry which is preliminary data.</text>
</comment>
<evidence type="ECO:0000313" key="1">
    <source>
        <dbReference type="EMBL" id="KKL88207.1"/>
    </source>
</evidence>
<name>A0A0F9ILV9_9ZZZZ</name>
<gene>
    <name evidence="1" type="ORF">LCGC14_1927050</name>
</gene>
<accession>A0A0F9ILV9</accession>
<sequence>MTQYPQSGDVWLWQMKHRPMIIMITMKINKTSREEALEELDVLHAVVEKLETMDYSQRVQVVKTLAVRFGLEIKED</sequence>
<organism evidence="1">
    <name type="scientific">marine sediment metagenome</name>
    <dbReference type="NCBI Taxonomy" id="412755"/>
    <lineage>
        <taxon>unclassified sequences</taxon>
        <taxon>metagenomes</taxon>
        <taxon>ecological metagenomes</taxon>
    </lineage>
</organism>
<reference evidence="1" key="1">
    <citation type="journal article" date="2015" name="Nature">
        <title>Complex archaea that bridge the gap between prokaryotes and eukaryotes.</title>
        <authorList>
            <person name="Spang A."/>
            <person name="Saw J.H."/>
            <person name="Jorgensen S.L."/>
            <person name="Zaremba-Niedzwiedzka K."/>
            <person name="Martijn J."/>
            <person name="Lind A.E."/>
            <person name="van Eijk R."/>
            <person name="Schleper C."/>
            <person name="Guy L."/>
            <person name="Ettema T.J."/>
        </authorList>
    </citation>
    <scope>NUCLEOTIDE SEQUENCE</scope>
</reference>